<accession>A0A1F8EJM6</accession>
<reference evidence="1 2" key="1">
    <citation type="journal article" date="2016" name="Nat. Commun.">
        <title>Thousands of microbial genomes shed light on interconnected biogeochemical processes in an aquifer system.</title>
        <authorList>
            <person name="Anantharaman K."/>
            <person name="Brown C.T."/>
            <person name="Hug L.A."/>
            <person name="Sharon I."/>
            <person name="Castelle C.J."/>
            <person name="Probst A.J."/>
            <person name="Thomas B.C."/>
            <person name="Singh A."/>
            <person name="Wilkins M.J."/>
            <person name="Karaoz U."/>
            <person name="Brodie E.L."/>
            <person name="Williams K.H."/>
            <person name="Hubbard S.S."/>
            <person name="Banfield J.F."/>
        </authorList>
    </citation>
    <scope>NUCLEOTIDE SEQUENCE [LARGE SCALE GENOMIC DNA]</scope>
</reference>
<proteinExistence type="predicted"/>
<dbReference type="Proteomes" id="UP000177117">
    <property type="component" value="Unassembled WGS sequence"/>
</dbReference>
<dbReference type="Gene3D" id="3.40.109.30">
    <property type="entry name" value="putative nitroreductase (tm1586), domain 2"/>
    <property type="match status" value="1"/>
</dbReference>
<dbReference type="Gene3D" id="3.40.109.10">
    <property type="entry name" value="NADH Oxidase"/>
    <property type="match status" value="1"/>
</dbReference>
<name>A0A1F8EJM6_9BACT</name>
<dbReference type="InterPro" id="IPR000415">
    <property type="entry name" value="Nitroreductase-like"/>
</dbReference>
<dbReference type="SUPFAM" id="SSF55469">
    <property type="entry name" value="FMN-dependent nitroreductase-like"/>
    <property type="match status" value="2"/>
</dbReference>
<dbReference type="AlphaFoldDB" id="A0A1F8EJM6"/>
<dbReference type="GO" id="GO:0016491">
    <property type="term" value="F:oxidoreductase activity"/>
    <property type="evidence" value="ECO:0007669"/>
    <property type="project" value="InterPro"/>
</dbReference>
<evidence type="ECO:0000313" key="2">
    <source>
        <dbReference type="Proteomes" id="UP000177117"/>
    </source>
</evidence>
<sequence length="336" mass="38401">MSNPWDIKKEDFPVSGLLSDKIKFVLGYAILAPSTHNSQPWLFKIDSNSCKIYYDPKLKLPQADPKGRDLYISLGCMAENIMIASNYFGIFKELKLIFEGTLAVEIVFRENGERNSDLEYLLDTIPRRVNVRGVFEDKTLPDDIGIELLSLNKDQRIRIRFVDDKEKISKIASLTAEGLRMAHGRPIFRQEMSKWMTSSLSSRKDGLPGYSLRMPFLLSFIIPVLVKFFDLSLLLAKLNRISVSSAPLICFIESEKSSPEIWFETGRLAERLMLHLQSKEIMTSIFVASIEIGDLYKKVQEVIGNDLIPQFLFCVGYMNQIQGHSPRHKVEKKIIA</sequence>
<evidence type="ECO:0008006" key="3">
    <source>
        <dbReference type="Google" id="ProtNLM"/>
    </source>
</evidence>
<evidence type="ECO:0000313" key="1">
    <source>
        <dbReference type="EMBL" id="OGN01044.1"/>
    </source>
</evidence>
<dbReference type="EMBL" id="MGJD01000011">
    <property type="protein sequence ID" value="OGN01044.1"/>
    <property type="molecule type" value="Genomic_DNA"/>
</dbReference>
<gene>
    <name evidence="1" type="ORF">A2650_02290</name>
</gene>
<organism evidence="1 2">
    <name type="scientific">Candidatus Yanofskybacteria bacterium RIFCSPHIGHO2_01_FULL_41_53</name>
    <dbReference type="NCBI Taxonomy" id="1802663"/>
    <lineage>
        <taxon>Bacteria</taxon>
        <taxon>Candidatus Yanofskyibacteriota</taxon>
    </lineage>
</organism>
<comment type="caution">
    <text evidence="1">The sequence shown here is derived from an EMBL/GenBank/DDBJ whole genome shotgun (WGS) entry which is preliminary data.</text>
</comment>
<protein>
    <recommendedName>
        <fullName evidence="3">Nitroreductase domain-containing protein</fullName>
    </recommendedName>
</protein>